<dbReference type="AlphaFoldDB" id="X1UNE4"/>
<protein>
    <submittedName>
        <fullName evidence="1">Uncharacterized protein</fullName>
    </submittedName>
</protein>
<name>X1UNE4_9ZZZZ</name>
<gene>
    <name evidence="1" type="ORF">S12H4_61239</name>
</gene>
<dbReference type="EMBL" id="BARW01040578">
    <property type="protein sequence ID" value="GAJ18978.1"/>
    <property type="molecule type" value="Genomic_DNA"/>
</dbReference>
<organism evidence="1">
    <name type="scientific">marine sediment metagenome</name>
    <dbReference type="NCBI Taxonomy" id="412755"/>
    <lineage>
        <taxon>unclassified sequences</taxon>
        <taxon>metagenomes</taxon>
        <taxon>ecological metagenomes</taxon>
    </lineage>
</organism>
<evidence type="ECO:0000313" key="1">
    <source>
        <dbReference type="EMBL" id="GAJ18978.1"/>
    </source>
</evidence>
<feature type="non-terminal residue" evidence="1">
    <location>
        <position position="1"/>
    </location>
</feature>
<comment type="caution">
    <text evidence="1">The sequence shown here is derived from an EMBL/GenBank/DDBJ whole genome shotgun (WGS) entry which is preliminary data.</text>
</comment>
<reference evidence="1" key="1">
    <citation type="journal article" date="2014" name="Front. Microbiol.">
        <title>High frequency of phylogenetically diverse reductive dehalogenase-homologous genes in deep subseafloor sedimentary metagenomes.</title>
        <authorList>
            <person name="Kawai M."/>
            <person name="Futagami T."/>
            <person name="Toyoda A."/>
            <person name="Takaki Y."/>
            <person name="Nishi S."/>
            <person name="Hori S."/>
            <person name="Arai W."/>
            <person name="Tsubouchi T."/>
            <person name="Morono Y."/>
            <person name="Uchiyama I."/>
            <person name="Ito T."/>
            <person name="Fujiyama A."/>
            <person name="Inagaki F."/>
            <person name="Takami H."/>
        </authorList>
    </citation>
    <scope>NUCLEOTIDE SEQUENCE</scope>
    <source>
        <strain evidence="1">Expedition CK06-06</strain>
    </source>
</reference>
<sequence length="68" mass="8315">EDQQIHYIPFPEEDFPGSFLNKITVLLLCPEKWERHKKHNIAAIHKRYSRKVMHKNFHKYLDELLNTK</sequence>
<proteinExistence type="predicted"/>
<accession>X1UNE4</accession>